<dbReference type="AlphaFoldDB" id="A0A9X4APK4"/>
<evidence type="ECO:0000313" key="2">
    <source>
        <dbReference type="EMBL" id="MDC3980149.1"/>
    </source>
</evidence>
<dbReference type="RefSeq" id="WP_272417180.1">
    <property type="nucleotide sequence ID" value="NZ_JAGTJJ010000002.1"/>
</dbReference>
<dbReference type="EMBL" id="JAGTJJ010000002">
    <property type="protein sequence ID" value="MDC3980149.1"/>
    <property type="molecule type" value="Genomic_DNA"/>
</dbReference>
<keyword evidence="1" id="KW-1133">Transmembrane helix</keyword>
<name>A0A9X4APK4_9BACT</name>
<protein>
    <submittedName>
        <fullName evidence="2">Uncharacterized protein</fullName>
    </submittedName>
</protein>
<dbReference type="Proteomes" id="UP001151081">
    <property type="component" value="Unassembled WGS sequence"/>
</dbReference>
<keyword evidence="3" id="KW-1185">Reference proteome</keyword>
<evidence type="ECO:0000313" key="3">
    <source>
        <dbReference type="Proteomes" id="UP001151081"/>
    </source>
</evidence>
<proteinExistence type="predicted"/>
<reference evidence="2 3" key="1">
    <citation type="submission" date="2021-04" db="EMBL/GenBank/DDBJ databases">
        <title>Genome analysis of Polyangium sp.</title>
        <authorList>
            <person name="Li Y."/>
            <person name="Wang J."/>
        </authorList>
    </citation>
    <scope>NUCLEOTIDE SEQUENCE [LARGE SCALE GENOMIC DNA]</scope>
    <source>
        <strain evidence="2 3">SDU14</strain>
    </source>
</reference>
<feature type="transmembrane region" description="Helical" evidence="1">
    <location>
        <begin position="6"/>
        <end position="24"/>
    </location>
</feature>
<keyword evidence="1" id="KW-0472">Membrane</keyword>
<comment type="caution">
    <text evidence="2">The sequence shown here is derived from an EMBL/GenBank/DDBJ whole genome shotgun (WGS) entry which is preliminary data.</text>
</comment>
<gene>
    <name evidence="2" type="ORF">KEG57_06570</name>
</gene>
<keyword evidence="1" id="KW-0812">Transmembrane</keyword>
<organism evidence="2 3">
    <name type="scientific">Polyangium jinanense</name>
    <dbReference type="NCBI Taxonomy" id="2829994"/>
    <lineage>
        <taxon>Bacteria</taxon>
        <taxon>Pseudomonadati</taxon>
        <taxon>Myxococcota</taxon>
        <taxon>Polyangia</taxon>
        <taxon>Polyangiales</taxon>
        <taxon>Polyangiaceae</taxon>
        <taxon>Polyangium</taxon>
    </lineage>
</organism>
<sequence>MLVLVALVPITILLVAGIVVYRLVRGEHQAAEMGAEQRAELGARMALGIGARAAVVKSQTIVAMPGRGAAAIQVHLDVEAPSGERYPASAKWEVDLISLSRLQPGQIVGIKIDPDDRTRVYPGESWARIYADGR</sequence>
<accession>A0A9X4APK4</accession>
<evidence type="ECO:0000256" key="1">
    <source>
        <dbReference type="SAM" id="Phobius"/>
    </source>
</evidence>